<proteinExistence type="predicted"/>
<dbReference type="InterPro" id="IPR012912">
    <property type="entry name" value="Plasmid_pRiA4b_Orf3-like"/>
</dbReference>
<evidence type="ECO:0000259" key="2">
    <source>
        <dbReference type="Pfam" id="PF22016"/>
    </source>
</evidence>
<protein>
    <submittedName>
        <fullName evidence="3">Plasmid pRiA4b ORF-3-like protein</fullName>
    </submittedName>
</protein>
<evidence type="ECO:0000259" key="1">
    <source>
        <dbReference type="Pfam" id="PF07929"/>
    </source>
</evidence>
<dbReference type="PANTHER" id="PTHR41878:SF1">
    <property type="entry name" value="TNPR PROTEIN"/>
    <property type="match status" value="1"/>
</dbReference>
<organism evidence="3">
    <name type="scientific">Metalysinibacillus saudimassiliensis</name>
    <dbReference type="NCBI Taxonomy" id="1461583"/>
    <lineage>
        <taxon>Bacteria</taxon>
        <taxon>Bacillati</taxon>
        <taxon>Bacillota</taxon>
        <taxon>Bacilli</taxon>
        <taxon>Bacillales</taxon>
        <taxon>Caryophanaceae</taxon>
        <taxon>Metalysinibacillus</taxon>
    </lineage>
</organism>
<sequence length="395" mass="46171">MIIQCTKKVLDTLNVDAKQLVAPDCFDQYPESLFGWHANIVTIYRRKVLVLMNNETRFPVVINRLLKKDLATLEELIHEAIRVALRMEGVSEAVIDKYFALSKSLSFSKTANRSMVAKLNNTVREVEFWAEFIDKDATIQRFISPLVSKMIQSDAQNKGFYPNERMLETLTKTTEAKDVAQIMDVELYQLNIQLALDGHDIWRRVHIPANYSFRSLHNLIQIVFDWQNYHLHEFSVVRKDNNNLKIVMDDDPETMEFANFSGNEIAQERFVSLKDVFSQHLEVIYEYDFGDSWKHIITLEKTITATLQHAKLIEGKGERPPEDVGGLHGFNEYLTVINDPTSPEYKNMHAWAESQKERTFSLKYTNHRLKSILYNYHYNENAQYLDNEDFLARFK</sequence>
<dbReference type="Pfam" id="PF22016">
    <property type="entry name" value="DUF6933"/>
    <property type="match status" value="1"/>
</dbReference>
<evidence type="ECO:0000313" key="3">
    <source>
        <dbReference type="EMBL" id="CEA04246.1"/>
    </source>
</evidence>
<dbReference type="HOGENOM" id="CLU_064304_0_0_9"/>
<feature type="domain" description="Plasmid pRiA4b Orf3-like" evidence="1">
    <location>
        <begin position="187"/>
        <end position="361"/>
    </location>
</feature>
<accession>A0A078MHV3</accession>
<dbReference type="AlphaFoldDB" id="A0A078MHV3"/>
<reference evidence="3" key="1">
    <citation type="submission" date="2014-07" db="EMBL/GenBank/DDBJ databases">
        <authorList>
            <person name="Urmite Genomes Urmite Genomes"/>
        </authorList>
    </citation>
    <scope>NUCLEOTIDE SEQUENCE</scope>
    <source>
        <strain evidence="3">13S34_air</strain>
    </source>
</reference>
<dbReference type="PANTHER" id="PTHR41878">
    <property type="entry name" value="LEXA REPRESSOR-RELATED"/>
    <property type="match status" value="1"/>
</dbReference>
<dbReference type="PATRIC" id="fig|1461583.4.peg.1822"/>
<dbReference type="Gene3D" id="3.10.290.30">
    <property type="entry name" value="MM3350-like"/>
    <property type="match status" value="1"/>
</dbReference>
<dbReference type="EMBL" id="LN483075">
    <property type="protein sequence ID" value="CEA04246.1"/>
    <property type="molecule type" value="Genomic_DNA"/>
</dbReference>
<gene>
    <name evidence="3" type="ORF">BN1050_01900</name>
</gene>
<dbReference type="SUPFAM" id="SSF159941">
    <property type="entry name" value="MM3350-like"/>
    <property type="match status" value="1"/>
</dbReference>
<name>A0A078MHV3_9BACL</name>
<feature type="domain" description="DUF6933" evidence="2">
    <location>
        <begin position="2"/>
        <end position="164"/>
    </location>
</feature>
<dbReference type="Pfam" id="PF07929">
    <property type="entry name" value="PRiA4_ORF3"/>
    <property type="match status" value="1"/>
</dbReference>
<dbReference type="InterPro" id="IPR053864">
    <property type="entry name" value="DUF6933"/>
</dbReference>
<dbReference type="InterPro" id="IPR024047">
    <property type="entry name" value="MM3350-like_sf"/>
</dbReference>